<reference evidence="6" key="1">
    <citation type="journal article" date="2014" name="Front. Microbiol.">
        <title>High frequency of phylogenetically diverse reductive dehalogenase-homologous genes in deep subseafloor sedimentary metagenomes.</title>
        <authorList>
            <person name="Kawai M."/>
            <person name="Futagami T."/>
            <person name="Toyoda A."/>
            <person name="Takaki Y."/>
            <person name="Nishi S."/>
            <person name="Hori S."/>
            <person name="Arai W."/>
            <person name="Tsubouchi T."/>
            <person name="Morono Y."/>
            <person name="Uchiyama I."/>
            <person name="Ito T."/>
            <person name="Fujiyama A."/>
            <person name="Inagaki F."/>
            <person name="Takami H."/>
        </authorList>
    </citation>
    <scope>NUCLEOTIDE SEQUENCE</scope>
    <source>
        <strain evidence="6">Expedition CK06-06</strain>
    </source>
</reference>
<dbReference type="GO" id="GO:0016747">
    <property type="term" value="F:acyltransferase activity, transferring groups other than amino-acyl groups"/>
    <property type="evidence" value="ECO:0007669"/>
    <property type="project" value="InterPro"/>
</dbReference>
<evidence type="ECO:0000256" key="1">
    <source>
        <dbReference type="ARBA" id="ARBA00001947"/>
    </source>
</evidence>
<keyword evidence="3" id="KW-0479">Metal-binding</keyword>
<evidence type="ECO:0000256" key="4">
    <source>
        <dbReference type="ARBA" id="ARBA00022833"/>
    </source>
</evidence>
<keyword evidence="5" id="KW-0012">Acyltransferase</keyword>
<dbReference type="PANTHER" id="PTHR39453">
    <property type="entry name" value="PHOSPHATE PROPANOYLTRANSFERASE"/>
    <property type="match status" value="1"/>
</dbReference>
<keyword evidence="2" id="KW-0808">Transferase</keyword>
<evidence type="ECO:0000256" key="5">
    <source>
        <dbReference type="ARBA" id="ARBA00023315"/>
    </source>
</evidence>
<accession>X0Z9Y8</accession>
<name>X0Z9Y8_9ZZZZ</name>
<dbReference type="Pfam" id="PF06130">
    <property type="entry name" value="PTAC"/>
    <property type="match status" value="1"/>
</dbReference>
<evidence type="ECO:0000256" key="2">
    <source>
        <dbReference type="ARBA" id="ARBA00022679"/>
    </source>
</evidence>
<protein>
    <recommendedName>
        <fullName evidence="7">Phosphate propanoyltransferase</fullName>
    </recommendedName>
</protein>
<feature type="non-terminal residue" evidence="6">
    <location>
        <position position="62"/>
    </location>
</feature>
<keyword evidence="4" id="KW-0862">Zinc</keyword>
<dbReference type="EMBL" id="BART01001295">
    <property type="protein sequence ID" value="GAG66230.1"/>
    <property type="molecule type" value="Genomic_DNA"/>
</dbReference>
<comment type="cofactor">
    <cofactor evidence="1">
        <name>Zn(2+)</name>
        <dbReference type="ChEBI" id="CHEBI:29105"/>
    </cofactor>
</comment>
<gene>
    <name evidence="6" type="ORF">S01H4_04731</name>
</gene>
<sequence>MTPKDAEYYQVKNGDRIKVEVSGEHGVIYKEAVIRVSQKSKLAFHLDTDEANAANAKGTSLA</sequence>
<comment type="caution">
    <text evidence="6">The sequence shown here is derived from an EMBL/GenBank/DDBJ whole genome shotgun (WGS) entry which is preliminary data.</text>
</comment>
<dbReference type="PANTHER" id="PTHR39453:SF1">
    <property type="entry name" value="PHOSPHATE PROPANOYLTRANSFERASE"/>
    <property type="match status" value="1"/>
</dbReference>
<dbReference type="GO" id="GO:0046872">
    <property type="term" value="F:metal ion binding"/>
    <property type="evidence" value="ECO:0007669"/>
    <property type="project" value="UniProtKB-KW"/>
</dbReference>
<organism evidence="6">
    <name type="scientific">marine sediment metagenome</name>
    <dbReference type="NCBI Taxonomy" id="412755"/>
    <lineage>
        <taxon>unclassified sequences</taxon>
        <taxon>metagenomes</taxon>
        <taxon>ecological metagenomes</taxon>
    </lineage>
</organism>
<proteinExistence type="predicted"/>
<evidence type="ECO:0000313" key="6">
    <source>
        <dbReference type="EMBL" id="GAG66230.1"/>
    </source>
</evidence>
<dbReference type="AlphaFoldDB" id="X0Z9Y8"/>
<evidence type="ECO:0000256" key="3">
    <source>
        <dbReference type="ARBA" id="ARBA00022723"/>
    </source>
</evidence>
<evidence type="ECO:0008006" key="7">
    <source>
        <dbReference type="Google" id="ProtNLM"/>
    </source>
</evidence>
<dbReference type="InterPro" id="IPR008300">
    <property type="entry name" value="PTAC"/>
</dbReference>